<organism evidence="11 12">
    <name type="scientific">Phanerochaete sordida</name>
    <dbReference type="NCBI Taxonomy" id="48140"/>
    <lineage>
        <taxon>Eukaryota</taxon>
        <taxon>Fungi</taxon>
        <taxon>Dikarya</taxon>
        <taxon>Basidiomycota</taxon>
        <taxon>Agaricomycotina</taxon>
        <taxon>Agaricomycetes</taxon>
        <taxon>Polyporales</taxon>
        <taxon>Phanerochaetaceae</taxon>
        <taxon>Phanerochaete</taxon>
    </lineage>
</organism>
<accession>A0A9P3FXW4</accession>
<evidence type="ECO:0000256" key="9">
    <source>
        <dbReference type="SAM" id="MobiDB-lite"/>
    </source>
</evidence>
<dbReference type="Gene3D" id="3.30.200.20">
    <property type="entry name" value="Phosphorylase Kinase, domain 1"/>
    <property type="match status" value="1"/>
</dbReference>
<feature type="compositionally biased region" description="Basic and acidic residues" evidence="9">
    <location>
        <begin position="167"/>
        <end position="176"/>
    </location>
</feature>
<evidence type="ECO:0000313" key="12">
    <source>
        <dbReference type="Proteomes" id="UP000703269"/>
    </source>
</evidence>
<dbReference type="EC" id="2.7.11.1" evidence="1"/>
<gene>
    <name evidence="11" type="ORF">PsYK624_004410</name>
</gene>
<comment type="caution">
    <text evidence="11">The sequence shown here is derived from an EMBL/GenBank/DDBJ whole genome shotgun (WGS) entry which is preliminary data.</text>
</comment>
<keyword evidence="12" id="KW-1185">Reference proteome</keyword>
<dbReference type="GO" id="GO:0005737">
    <property type="term" value="C:cytoplasm"/>
    <property type="evidence" value="ECO:0007669"/>
    <property type="project" value="TreeGrafter"/>
</dbReference>
<evidence type="ECO:0000256" key="3">
    <source>
        <dbReference type="ARBA" id="ARBA00022679"/>
    </source>
</evidence>
<feature type="region of interest" description="Disordered" evidence="9">
    <location>
        <begin position="167"/>
        <end position="378"/>
    </location>
</feature>
<keyword evidence="5 11" id="KW-0418">Kinase</keyword>
<keyword evidence="4" id="KW-0547">Nucleotide-binding</keyword>
<dbReference type="GO" id="GO:0005634">
    <property type="term" value="C:nucleus"/>
    <property type="evidence" value="ECO:0007669"/>
    <property type="project" value="TreeGrafter"/>
</dbReference>
<dbReference type="GO" id="GO:0072354">
    <property type="term" value="F:histone H3T3 kinase activity"/>
    <property type="evidence" value="ECO:0007669"/>
    <property type="project" value="TreeGrafter"/>
</dbReference>
<evidence type="ECO:0000313" key="11">
    <source>
        <dbReference type="EMBL" id="GJE84365.1"/>
    </source>
</evidence>
<comment type="catalytic activity">
    <reaction evidence="8">
        <text>L-seryl-[protein] + ATP = O-phospho-L-seryl-[protein] + ADP + H(+)</text>
        <dbReference type="Rhea" id="RHEA:17989"/>
        <dbReference type="Rhea" id="RHEA-COMP:9863"/>
        <dbReference type="Rhea" id="RHEA-COMP:11604"/>
        <dbReference type="ChEBI" id="CHEBI:15378"/>
        <dbReference type="ChEBI" id="CHEBI:29999"/>
        <dbReference type="ChEBI" id="CHEBI:30616"/>
        <dbReference type="ChEBI" id="CHEBI:83421"/>
        <dbReference type="ChEBI" id="CHEBI:456216"/>
        <dbReference type="EC" id="2.7.11.1"/>
    </reaction>
</comment>
<evidence type="ECO:0000256" key="4">
    <source>
        <dbReference type="ARBA" id="ARBA00022741"/>
    </source>
</evidence>
<dbReference type="Proteomes" id="UP000703269">
    <property type="component" value="Unassembled WGS sequence"/>
</dbReference>
<feature type="compositionally biased region" description="Pro residues" evidence="9">
    <location>
        <begin position="362"/>
        <end position="371"/>
    </location>
</feature>
<feature type="compositionally biased region" description="Polar residues" evidence="9">
    <location>
        <begin position="56"/>
        <end position="78"/>
    </location>
</feature>
<evidence type="ECO:0000256" key="6">
    <source>
        <dbReference type="ARBA" id="ARBA00022840"/>
    </source>
</evidence>
<dbReference type="InterPro" id="IPR024604">
    <property type="entry name" value="GSG2_C"/>
</dbReference>
<dbReference type="GO" id="GO:0005524">
    <property type="term" value="F:ATP binding"/>
    <property type="evidence" value="ECO:0007669"/>
    <property type="project" value="UniProtKB-KW"/>
</dbReference>
<keyword evidence="2" id="KW-0723">Serine/threonine-protein kinase</keyword>
<sequence length="811" mass="88452">MLGTKTRQVTAYGRRGHRIVNADDTDRRVDVKSDAGAVPRHRPDDTLATPPRLSRKSQPSYSSRASTPEVSSPESMLKTQALPRKADKAMKTKIAPGRAPLSMVPTNVLSGNGNGARAPPAQKPLQKGVKPRVVSGKKNATPKRKPLTMVPVSPVVHLDIITLDDKGKQVSVEKRKTNPAVPANPVARNEPRPTKGKAPAPKPVHRRPVEVIEISSSDEDVPAPRMRQPALKSRRPVVHSSDEDSDVEIISGGDSGRPLPAAFPPPGRSTAPKRRNVVLSSPESVPSPSSSRDTIRPSSRPAAAKPPRAPLARQPVEPARSRPSVQPPRQPLARPSRVSVDLDLQGRSKPRPSTPIRSRAFPAPPSPPSPTTPSDTDDLSLDLAELELSPRTLRNIEAEARGLRRAAVAQPAHLAPLLRECGQAAPHEFSAFIEMFPVDPLVQVSHDGVRVPGTGRAAFRKIGEASYSEVFGIGDVVLKIIPLRNEEHEKGKKVSEDVDCPAPSDVKDVLKEIIVTRAVGDVCEGFVELLRTYVVRGKYPSLLLDLWDEYDQRKGSESVRPDGFGVSQVYAIIVLPNGGPDLEAYTFTGASKNGWRQACSLFWQVTRALAEAEELVQFEHRDLHWGQILVKDTEDVPAPPRPKTGKVPMDDVSFGVCATIIDLGLSRMNAGDGDDAFVHWTSPEAEVFDGEGDYQFDVYRMMRAHSDGKWRRYRPLTNVMWLHYLADKLLHAKRLRKPAAGKAARPDARVFSELECHACLVEVEAALRRAVDACVPKKGNRKTQAPKAVGAGAFGCAGDVLEMAQKHGWVR</sequence>
<name>A0A9P3FXW4_9APHY</name>
<feature type="domain" description="Serine/threonine-protein kinase haspin C-terminal" evidence="10">
    <location>
        <begin position="685"/>
        <end position="761"/>
    </location>
</feature>
<dbReference type="SUPFAM" id="SSF56112">
    <property type="entry name" value="Protein kinase-like (PK-like)"/>
    <property type="match status" value="1"/>
</dbReference>
<dbReference type="OrthoDB" id="5327538at2759"/>
<evidence type="ECO:0000256" key="7">
    <source>
        <dbReference type="ARBA" id="ARBA00047899"/>
    </source>
</evidence>
<proteinExistence type="predicted"/>
<dbReference type="PANTHER" id="PTHR24419:SF18">
    <property type="entry name" value="SERINE_THREONINE-PROTEIN KINASE HASPIN"/>
    <property type="match status" value="1"/>
</dbReference>
<dbReference type="GO" id="GO:0000278">
    <property type="term" value="P:mitotic cell cycle"/>
    <property type="evidence" value="ECO:0007669"/>
    <property type="project" value="TreeGrafter"/>
</dbReference>
<dbReference type="EMBL" id="BPQB01000001">
    <property type="protein sequence ID" value="GJE84365.1"/>
    <property type="molecule type" value="Genomic_DNA"/>
</dbReference>
<evidence type="ECO:0000256" key="8">
    <source>
        <dbReference type="ARBA" id="ARBA00048679"/>
    </source>
</evidence>
<dbReference type="GO" id="GO:0035556">
    <property type="term" value="P:intracellular signal transduction"/>
    <property type="evidence" value="ECO:0007669"/>
    <property type="project" value="TreeGrafter"/>
</dbReference>
<feature type="compositionally biased region" description="Low complexity" evidence="9">
    <location>
        <begin position="277"/>
        <end position="313"/>
    </location>
</feature>
<dbReference type="Gene3D" id="1.10.510.10">
    <property type="entry name" value="Transferase(Phosphotransferase) domain 1"/>
    <property type="match status" value="1"/>
</dbReference>
<feature type="compositionally biased region" description="Basic and acidic residues" evidence="9">
    <location>
        <begin position="20"/>
        <end position="33"/>
    </location>
</feature>
<dbReference type="PANTHER" id="PTHR24419">
    <property type="entry name" value="INTERLEUKIN-1 RECEPTOR-ASSOCIATED KINASE"/>
    <property type="match status" value="1"/>
</dbReference>
<evidence type="ECO:0000256" key="5">
    <source>
        <dbReference type="ARBA" id="ARBA00022777"/>
    </source>
</evidence>
<feature type="region of interest" description="Disordered" evidence="9">
    <location>
        <begin position="1"/>
        <end position="148"/>
    </location>
</feature>
<keyword evidence="6" id="KW-0067">ATP-binding</keyword>
<comment type="catalytic activity">
    <reaction evidence="7">
        <text>L-threonyl-[protein] + ATP = O-phospho-L-threonyl-[protein] + ADP + H(+)</text>
        <dbReference type="Rhea" id="RHEA:46608"/>
        <dbReference type="Rhea" id="RHEA-COMP:11060"/>
        <dbReference type="Rhea" id="RHEA-COMP:11605"/>
        <dbReference type="ChEBI" id="CHEBI:15378"/>
        <dbReference type="ChEBI" id="CHEBI:30013"/>
        <dbReference type="ChEBI" id="CHEBI:30616"/>
        <dbReference type="ChEBI" id="CHEBI:61977"/>
        <dbReference type="ChEBI" id="CHEBI:456216"/>
        <dbReference type="EC" id="2.7.11.1"/>
    </reaction>
</comment>
<evidence type="ECO:0000259" key="10">
    <source>
        <dbReference type="SMART" id="SM01331"/>
    </source>
</evidence>
<reference evidence="11 12" key="1">
    <citation type="submission" date="2021-08" db="EMBL/GenBank/DDBJ databases">
        <title>Draft Genome Sequence of Phanerochaete sordida strain YK-624.</title>
        <authorList>
            <person name="Mori T."/>
            <person name="Dohra H."/>
            <person name="Suzuki T."/>
            <person name="Kawagishi H."/>
            <person name="Hirai H."/>
        </authorList>
    </citation>
    <scope>NUCLEOTIDE SEQUENCE [LARGE SCALE GENOMIC DNA]</scope>
    <source>
        <strain evidence="11 12">YK-624</strain>
    </source>
</reference>
<dbReference type="AlphaFoldDB" id="A0A9P3FXW4"/>
<evidence type="ECO:0000256" key="1">
    <source>
        <dbReference type="ARBA" id="ARBA00012513"/>
    </source>
</evidence>
<protein>
    <recommendedName>
        <fullName evidence="1">non-specific serine/threonine protein kinase</fullName>
        <ecNumber evidence="1">2.7.11.1</ecNumber>
    </recommendedName>
</protein>
<evidence type="ECO:0000256" key="2">
    <source>
        <dbReference type="ARBA" id="ARBA00022527"/>
    </source>
</evidence>
<dbReference type="Pfam" id="PF12330">
    <property type="entry name" value="Haspin_kinase"/>
    <property type="match status" value="1"/>
</dbReference>
<dbReference type="InterPro" id="IPR011009">
    <property type="entry name" value="Kinase-like_dom_sf"/>
</dbReference>
<keyword evidence="3" id="KW-0808">Transferase</keyword>
<dbReference type="SMART" id="SM01331">
    <property type="entry name" value="DUF3635"/>
    <property type="match status" value="1"/>
</dbReference>